<name>A0A1Z4ETD6_9MYCO</name>
<dbReference type="SUPFAM" id="SSF53720">
    <property type="entry name" value="ALDH-like"/>
    <property type="match status" value="1"/>
</dbReference>
<dbReference type="EMBL" id="AP018165">
    <property type="protein sequence ID" value="BAX96204.1"/>
    <property type="molecule type" value="Genomic_DNA"/>
</dbReference>
<organism evidence="6 7">
    <name type="scientific">[Mycobacterium] stephanolepidis</name>
    <dbReference type="NCBI Taxonomy" id="1520670"/>
    <lineage>
        <taxon>Bacteria</taxon>
        <taxon>Bacillati</taxon>
        <taxon>Actinomycetota</taxon>
        <taxon>Actinomycetes</taxon>
        <taxon>Mycobacteriales</taxon>
        <taxon>Mycobacteriaceae</taxon>
        <taxon>Mycobacteroides</taxon>
    </lineage>
</organism>
<evidence type="ECO:0000256" key="2">
    <source>
        <dbReference type="ARBA" id="ARBA00023002"/>
    </source>
</evidence>
<dbReference type="RefSeq" id="WP_096499287.1">
    <property type="nucleotide sequence ID" value="NZ_AP018165.1"/>
</dbReference>
<evidence type="ECO:0000256" key="4">
    <source>
        <dbReference type="RuleBase" id="RU003345"/>
    </source>
</evidence>
<reference evidence="6 7" key="2">
    <citation type="journal article" date="2017" name="Int. J. Syst. Evol. Microbiol.">
        <title>Mycobacterium stephanolepidis sp. nov., a rapidly growing species related to Mycobacterium chelonae, isolated from marine teleost fish, Stephanolepis cirrhifer.</title>
        <authorList>
            <person name="Fukano H."/>
            <person name="Wada S."/>
            <person name="Kurata O."/>
            <person name="Katayama K."/>
            <person name="Fujiwara N."/>
            <person name="Hoshino Y."/>
        </authorList>
    </citation>
    <scope>NUCLEOTIDE SEQUENCE [LARGE SCALE GENOMIC DNA]</scope>
    <source>
        <strain evidence="6 7">NJB0901</strain>
    </source>
</reference>
<evidence type="ECO:0000313" key="7">
    <source>
        <dbReference type="Proteomes" id="UP000217954"/>
    </source>
</evidence>
<protein>
    <submittedName>
        <fullName evidence="6">Aldehyde dehydrogenase</fullName>
    </submittedName>
</protein>
<dbReference type="Gene3D" id="3.40.309.10">
    <property type="entry name" value="Aldehyde Dehydrogenase, Chain A, domain 2"/>
    <property type="match status" value="1"/>
</dbReference>
<dbReference type="InterPro" id="IPR016163">
    <property type="entry name" value="Ald_DH_C"/>
</dbReference>
<dbReference type="CDD" id="cd07139">
    <property type="entry name" value="ALDH_AldA-Rv0768"/>
    <property type="match status" value="1"/>
</dbReference>
<dbReference type="GO" id="GO:0016620">
    <property type="term" value="F:oxidoreductase activity, acting on the aldehyde or oxo group of donors, NAD or NADP as acceptor"/>
    <property type="evidence" value="ECO:0007669"/>
    <property type="project" value="InterPro"/>
</dbReference>
<dbReference type="Proteomes" id="UP000217954">
    <property type="component" value="Chromosome"/>
</dbReference>
<feature type="domain" description="Aldehyde dehydrogenase" evidence="5">
    <location>
        <begin position="21"/>
        <end position="478"/>
    </location>
</feature>
<dbReference type="KEGG" id="mste:MSTE_00869"/>
<dbReference type="PANTHER" id="PTHR42804">
    <property type="entry name" value="ALDEHYDE DEHYDROGENASE"/>
    <property type="match status" value="1"/>
</dbReference>
<gene>
    <name evidence="6" type="ORF">MSTE_00869</name>
</gene>
<sequence>MPESVTTAVIEHDSLFIGGAWSHRAGERLSVINPSTEEYLGGVPAGTVADVDLAVTAARQVLGSWAALGNSVRAGYLDRLADALEARGSQMAQTVSRQNGMPIAVSNGLEAGFPPLLLRFYAGLVRDQPRVSRRSGLLGGQIDVVRKPMGVVGVIVPWNFPQTLAMMKIAPALAAGNTVVVKPSPETVLDTILLADAVIEAGLPAGVINIVPGGPEIGRYLVSHPGIARIAFTGSTEAGRAIAQECGRLLRPVSLELGGKSATIVLDDGNISASIEELFKATLLNNGQTCFLGTRVLAPRARYGEIVDTLADLARAATIGDALEETTMVGPMVSPRQRERVENYIESGKADGSRLVAGGTRPQRAGWFVAPTVFADVTNAQRIACEEIFGPVLAVIGYDSDEEALHIANDSAFGLGGSVWSADPDRARAFAQRIETGTIGINGYNLDPAAPFGGVKDSGIGREWGPEALESYVELQSIYL</sequence>
<accession>A0A1Z4ETD6</accession>
<dbReference type="OrthoDB" id="6882680at2"/>
<comment type="similarity">
    <text evidence="1 4">Belongs to the aldehyde dehydrogenase family.</text>
</comment>
<keyword evidence="2 4" id="KW-0560">Oxidoreductase</keyword>
<dbReference type="Gene3D" id="3.40.605.10">
    <property type="entry name" value="Aldehyde Dehydrogenase, Chain A, domain 1"/>
    <property type="match status" value="1"/>
</dbReference>
<proteinExistence type="inferred from homology"/>
<feature type="active site" evidence="3">
    <location>
        <position position="256"/>
    </location>
</feature>
<reference evidence="7" key="1">
    <citation type="journal article" date="2017" name="Genome Announc.">
        <title>Complete Genome Sequence of Mycobacterium stephanolepidis.</title>
        <authorList>
            <person name="Fukano H."/>
            <person name="Yoshida M."/>
            <person name="Katayama Y."/>
            <person name="Omatsu T."/>
            <person name="Mizutani T."/>
            <person name="Kurata O."/>
            <person name="Wada S."/>
            <person name="Hoshino Y."/>
        </authorList>
    </citation>
    <scope>NUCLEOTIDE SEQUENCE [LARGE SCALE GENOMIC DNA]</scope>
    <source>
        <strain evidence="7">NJB0901</strain>
    </source>
</reference>
<dbReference type="InterPro" id="IPR015590">
    <property type="entry name" value="Aldehyde_DH_dom"/>
</dbReference>
<keyword evidence="7" id="KW-1185">Reference proteome</keyword>
<evidence type="ECO:0000313" key="6">
    <source>
        <dbReference type="EMBL" id="BAX96204.1"/>
    </source>
</evidence>
<dbReference type="FunFam" id="3.40.605.10:FF:000007">
    <property type="entry name" value="NAD/NADP-dependent betaine aldehyde dehydrogenase"/>
    <property type="match status" value="1"/>
</dbReference>
<evidence type="ECO:0000259" key="5">
    <source>
        <dbReference type="Pfam" id="PF00171"/>
    </source>
</evidence>
<dbReference type="InterPro" id="IPR016161">
    <property type="entry name" value="Ald_DH/histidinol_DH"/>
</dbReference>
<evidence type="ECO:0000256" key="3">
    <source>
        <dbReference type="PROSITE-ProRule" id="PRU10007"/>
    </source>
</evidence>
<evidence type="ECO:0000256" key="1">
    <source>
        <dbReference type="ARBA" id="ARBA00009986"/>
    </source>
</evidence>
<dbReference type="PROSITE" id="PS00687">
    <property type="entry name" value="ALDEHYDE_DEHYDR_GLU"/>
    <property type="match status" value="1"/>
</dbReference>
<dbReference type="InterPro" id="IPR029510">
    <property type="entry name" value="Ald_DH_CS_GLU"/>
</dbReference>
<dbReference type="InterPro" id="IPR016162">
    <property type="entry name" value="Ald_DH_N"/>
</dbReference>
<dbReference type="Pfam" id="PF00171">
    <property type="entry name" value="Aldedh"/>
    <property type="match status" value="1"/>
</dbReference>
<dbReference type="PANTHER" id="PTHR42804:SF1">
    <property type="entry name" value="ALDEHYDE DEHYDROGENASE-RELATED"/>
    <property type="match status" value="1"/>
</dbReference>
<dbReference type="AlphaFoldDB" id="A0A1Z4ETD6"/>